<keyword evidence="3 12" id="KW-0479">Metal-binding</keyword>
<evidence type="ECO:0000313" key="14">
    <source>
        <dbReference type="EMBL" id="KAB8131053.1"/>
    </source>
</evidence>
<reference evidence="14 15" key="1">
    <citation type="submission" date="2019-10" db="EMBL/GenBank/DDBJ databases">
        <title>Gracilibacillus sp. nov. isolated from rice seeds.</title>
        <authorList>
            <person name="He S."/>
        </authorList>
    </citation>
    <scope>NUCLEOTIDE SEQUENCE [LARGE SCALE GENOMIC DNA]</scope>
    <source>
        <strain evidence="14 15">TD8</strain>
    </source>
</reference>
<keyword evidence="7 12" id="KW-0067">ATP-binding</keyword>
<comment type="similarity">
    <text evidence="11 12">Belongs to the ribose-phosphate pyrophosphokinase family. Class I subfamily.</text>
</comment>
<comment type="caution">
    <text evidence="12">Part of a set of proteins in which some residues (ACT_SITE, NP_BIND, REGION and BINDING) are not conserved.</text>
</comment>
<dbReference type="SUPFAM" id="SSF53271">
    <property type="entry name" value="PRTase-like"/>
    <property type="match status" value="2"/>
</dbReference>
<feature type="domain" description="Ribose-phosphate pyrophosphokinase N-terminal" evidence="13">
    <location>
        <begin position="10"/>
        <end position="126"/>
    </location>
</feature>
<dbReference type="GO" id="GO:0016301">
    <property type="term" value="F:kinase activity"/>
    <property type="evidence" value="ECO:0007669"/>
    <property type="project" value="UniProtKB-KW"/>
</dbReference>
<dbReference type="GO" id="GO:0000287">
    <property type="term" value="F:magnesium ion binding"/>
    <property type="evidence" value="ECO:0007669"/>
    <property type="project" value="UniProtKB-UniRule"/>
</dbReference>
<dbReference type="FunFam" id="3.40.50.2020:FF:000001">
    <property type="entry name" value="Ribose-phosphate pyrophosphokinase"/>
    <property type="match status" value="1"/>
</dbReference>
<keyword evidence="5 12" id="KW-0547">Nucleotide-binding</keyword>
<dbReference type="NCBIfam" id="NF002320">
    <property type="entry name" value="PRK01259.1"/>
    <property type="match status" value="1"/>
</dbReference>
<dbReference type="GO" id="GO:0006164">
    <property type="term" value="P:purine nucleotide biosynthetic process"/>
    <property type="evidence" value="ECO:0007669"/>
    <property type="project" value="TreeGrafter"/>
</dbReference>
<dbReference type="Pfam" id="PF14572">
    <property type="entry name" value="Pribosyl_synth"/>
    <property type="match status" value="1"/>
</dbReference>
<comment type="subcellular location">
    <subcellularLocation>
        <location evidence="12">Cytoplasm</location>
    </subcellularLocation>
</comment>
<feature type="binding site" evidence="12">
    <location>
        <begin position="43"/>
        <end position="45"/>
    </location>
    <ligand>
        <name>ATP</name>
        <dbReference type="ChEBI" id="CHEBI:30616"/>
    </ligand>
</feature>
<evidence type="ECO:0000256" key="8">
    <source>
        <dbReference type="ARBA" id="ARBA00022842"/>
    </source>
</evidence>
<evidence type="ECO:0000256" key="1">
    <source>
        <dbReference type="ARBA" id="ARBA00004996"/>
    </source>
</evidence>
<dbReference type="CDD" id="cd06223">
    <property type="entry name" value="PRTases_typeI"/>
    <property type="match status" value="1"/>
</dbReference>
<feature type="binding site" evidence="12">
    <location>
        <position position="136"/>
    </location>
    <ligand>
        <name>Mg(2+)</name>
        <dbReference type="ChEBI" id="CHEBI:18420"/>
    </ligand>
</feature>
<dbReference type="InterPro" id="IPR029099">
    <property type="entry name" value="Pribosyltran_N"/>
</dbReference>
<dbReference type="PANTHER" id="PTHR10210:SF41">
    <property type="entry name" value="RIBOSE-PHOSPHATE PYROPHOSPHOKINASE 1, CHLOROPLASTIC"/>
    <property type="match status" value="1"/>
</dbReference>
<sequence length="316" mass="34777">MNDSYHNTKLKVFSLSSNTPLAEEIVQHIGIELGESSVKRFSDGEIQINIEESIRGCDVFVIQSTSDPVEDHIMELLIMTDALKRASARSVNLVIPYYGYARQDRKSRAREPITAKLIADIIQKAGADRVISIDLHAPQAQGFFDIPVDPITAVPIIGNYIQEKQLEDIVVVAPDHSSVSRARQLADQLKAPIAIVDRRGPRENASTINIVGEVEGKTSIIIDDIIDTGRRITTSSQALEAHGAKQVYACTTHPVLSGLAVDKIMESNVKELIVTNTILLSEEKQKDKITQLTVGPVVAEAIIRLYEQQSVSSLYK</sequence>
<proteinExistence type="inferred from homology"/>
<dbReference type="InterPro" id="IPR005946">
    <property type="entry name" value="Rib-P_diPkinase"/>
</dbReference>
<feature type="binding site" evidence="12">
    <location>
        <position position="175"/>
    </location>
    <ligand>
        <name>Mg(2+)</name>
        <dbReference type="ChEBI" id="CHEBI:18420"/>
    </ligand>
</feature>
<dbReference type="GO" id="GO:0006015">
    <property type="term" value="P:5-phosphoribose 1-diphosphate biosynthetic process"/>
    <property type="evidence" value="ECO:0007669"/>
    <property type="project" value="UniProtKB-UniRule"/>
</dbReference>
<feature type="binding site" evidence="12">
    <location>
        <begin position="102"/>
        <end position="103"/>
    </location>
    <ligand>
        <name>ATP</name>
        <dbReference type="ChEBI" id="CHEBI:30616"/>
    </ligand>
</feature>
<dbReference type="Gene3D" id="3.40.50.2020">
    <property type="match status" value="2"/>
</dbReference>
<organism evidence="14 15">
    <name type="scientific">Gracilibacillus oryzae</name>
    <dbReference type="NCBI Taxonomy" id="1672701"/>
    <lineage>
        <taxon>Bacteria</taxon>
        <taxon>Bacillati</taxon>
        <taxon>Bacillota</taxon>
        <taxon>Bacilli</taxon>
        <taxon>Bacillales</taxon>
        <taxon>Bacillaceae</taxon>
        <taxon>Gracilibacillus</taxon>
    </lineage>
</organism>
<comment type="subunit">
    <text evidence="12">Homohexamer.</text>
</comment>
<dbReference type="InterPro" id="IPR000836">
    <property type="entry name" value="PRTase_dom"/>
</dbReference>
<evidence type="ECO:0000256" key="10">
    <source>
        <dbReference type="ARBA" id="ARBA00054914"/>
    </source>
</evidence>
<evidence type="ECO:0000256" key="4">
    <source>
        <dbReference type="ARBA" id="ARBA00022727"/>
    </source>
</evidence>
<dbReference type="GO" id="GO:0005737">
    <property type="term" value="C:cytoplasm"/>
    <property type="evidence" value="ECO:0007669"/>
    <property type="project" value="UniProtKB-SubCell"/>
</dbReference>
<dbReference type="PROSITE" id="PS00114">
    <property type="entry name" value="PRPP_SYNTHASE"/>
    <property type="match status" value="1"/>
</dbReference>
<dbReference type="GO" id="GO:0005524">
    <property type="term" value="F:ATP binding"/>
    <property type="evidence" value="ECO:0007669"/>
    <property type="project" value="UniProtKB-KW"/>
</dbReference>
<evidence type="ECO:0000256" key="5">
    <source>
        <dbReference type="ARBA" id="ARBA00022741"/>
    </source>
</evidence>
<dbReference type="InterPro" id="IPR037515">
    <property type="entry name" value="Rib-P_diPkinase_bac"/>
</dbReference>
<dbReference type="AlphaFoldDB" id="A0A7C8GSI9"/>
<evidence type="ECO:0000256" key="6">
    <source>
        <dbReference type="ARBA" id="ARBA00022777"/>
    </source>
</evidence>
<dbReference type="GO" id="GO:0002189">
    <property type="term" value="C:ribose phosphate diphosphokinase complex"/>
    <property type="evidence" value="ECO:0007669"/>
    <property type="project" value="TreeGrafter"/>
</dbReference>
<comment type="function">
    <text evidence="10 12">Involved in the biosynthesis of the central metabolite phospho-alpha-D-ribosyl-1-pyrophosphate (PRPP) via the transfer of pyrophosphoryl group from ATP to 1-hydroxyl of ribose-5-phosphate (Rib-5-P).</text>
</comment>
<dbReference type="RefSeq" id="WP_153404627.1">
    <property type="nucleotide sequence ID" value="NZ_ML762433.1"/>
</dbReference>
<dbReference type="SMART" id="SM01400">
    <property type="entry name" value="Pribosyltran_N"/>
    <property type="match status" value="1"/>
</dbReference>
<keyword evidence="12" id="KW-0963">Cytoplasm</keyword>
<dbReference type="Proteomes" id="UP000480246">
    <property type="component" value="Unassembled WGS sequence"/>
</dbReference>
<accession>A0A7C8GSI9</accession>
<evidence type="ECO:0000256" key="2">
    <source>
        <dbReference type="ARBA" id="ARBA00022679"/>
    </source>
</evidence>
<comment type="caution">
    <text evidence="14">The sequence shown here is derived from an EMBL/GenBank/DDBJ whole genome shotgun (WGS) entry which is preliminary data.</text>
</comment>
<gene>
    <name evidence="12" type="primary">prs</name>
    <name evidence="14" type="ORF">F9U64_13845</name>
</gene>
<dbReference type="GO" id="GO:0004749">
    <property type="term" value="F:ribose phosphate diphosphokinase activity"/>
    <property type="evidence" value="ECO:0007669"/>
    <property type="project" value="UniProtKB-UniRule"/>
</dbReference>
<dbReference type="EMBL" id="WEID01000068">
    <property type="protein sequence ID" value="KAB8131053.1"/>
    <property type="molecule type" value="Genomic_DNA"/>
</dbReference>
<dbReference type="InterPro" id="IPR000842">
    <property type="entry name" value="PRib_PP_synth_CS"/>
</dbReference>
<evidence type="ECO:0000256" key="7">
    <source>
        <dbReference type="ARBA" id="ARBA00022840"/>
    </source>
</evidence>
<comment type="cofactor">
    <cofactor evidence="12">
        <name>Mg(2+)</name>
        <dbReference type="ChEBI" id="CHEBI:18420"/>
    </cofactor>
    <text evidence="12">Binds 2 Mg(2+) ions per subunit.</text>
</comment>
<dbReference type="HAMAP" id="MF_00583_B">
    <property type="entry name" value="RibP_PPkinase_B"/>
    <property type="match status" value="1"/>
</dbReference>
<keyword evidence="4 12" id="KW-0545">Nucleotide biosynthesis</keyword>
<keyword evidence="8 12" id="KW-0460">Magnesium</keyword>
<evidence type="ECO:0000256" key="11">
    <source>
        <dbReference type="ARBA" id="ARBA00061444"/>
    </source>
</evidence>
<keyword evidence="2 12" id="KW-0808">Transferase</keyword>
<dbReference type="OrthoDB" id="9777067at2"/>
<dbReference type="InterPro" id="IPR029057">
    <property type="entry name" value="PRTase-like"/>
</dbReference>
<dbReference type="PANTHER" id="PTHR10210">
    <property type="entry name" value="RIBOSE-PHOSPHATE DIPHOSPHOKINASE FAMILY MEMBER"/>
    <property type="match status" value="1"/>
</dbReference>
<evidence type="ECO:0000256" key="12">
    <source>
        <dbReference type="HAMAP-Rule" id="MF_00583"/>
    </source>
</evidence>
<evidence type="ECO:0000259" key="13">
    <source>
        <dbReference type="Pfam" id="PF13793"/>
    </source>
</evidence>
<dbReference type="Pfam" id="PF13793">
    <property type="entry name" value="Pribosyltran_N"/>
    <property type="match status" value="1"/>
</dbReference>
<evidence type="ECO:0000313" key="15">
    <source>
        <dbReference type="Proteomes" id="UP000480246"/>
    </source>
</evidence>
<keyword evidence="15" id="KW-1185">Reference proteome</keyword>
<dbReference type="UniPathway" id="UPA00087">
    <property type="reaction ID" value="UER00172"/>
</dbReference>
<feature type="binding site" evidence="12">
    <location>
        <position position="223"/>
    </location>
    <ligand>
        <name>D-ribose 5-phosphate</name>
        <dbReference type="ChEBI" id="CHEBI:78346"/>
    </ligand>
</feature>
<evidence type="ECO:0000256" key="9">
    <source>
        <dbReference type="ARBA" id="ARBA00049535"/>
    </source>
</evidence>
<name>A0A7C8GSI9_9BACI</name>
<keyword evidence="6 12" id="KW-0418">Kinase</keyword>
<comment type="catalytic activity">
    <reaction evidence="9 12">
        <text>D-ribose 5-phosphate + ATP = 5-phospho-alpha-D-ribose 1-diphosphate + AMP + H(+)</text>
        <dbReference type="Rhea" id="RHEA:15609"/>
        <dbReference type="ChEBI" id="CHEBI:15378"/>
        <dbReference type="ChEBI" id="CHEBI:30616"/>
        <dbReference type="ChEBI" id="CHEBI:58017"/>
        <dbReference type="ChEBI" id="CHEBI:78346"/>
        <dbReference type="ChEBI" id="CHEBI:456215"/>
        <dbReference type="EC" id="2.7.6.1"/>
    </reaction>
</comment>
<dbReference type="EC" id="2.7.6.1" evidence="12"/>
<dbReference type="NCBIfam" id="TIGR01251">
    <property type="entry name" value="ribP_PPkin"/>
    <property type="match status" value="1"/>
</dbReference>
<protein>
    <recommendedName>
        <fullName evidence="12">Putative ribose-phosphate pyrophosphokinase</fullName>
        <shortName evidence="12">RPPK</shortName>
        <ecNumber evidence="12">2.7.6.1</ecNumber>
    </recommendedName>
    <alternativeName>
        <fullName evidence="12">5-phospho-D-ribosyl alpha-1-diphosphate synthase</fullName>
    </alternativeName>
    <alternativeName>
        <fullName evidence="12">Phosphoribosyl diphosphate synthase</fullName>
    </alternativeName>
    <alternativeName>
        <fullName evidence="12">Phosphoribosyl pyrophosphate synthase</fullName>
        <shortName evidence="12">P-Rib-PP synthase</shortName>
        <shortName evidence="12">PRPP synthase</shortName>
        <shortName evidence="12">PRPPase</shortName>
    </alternativeName>
</protein>
<evidence type="ECO:0000256" key="3">
    <source>
        <dbReference type="ARBA" id="ARBA00022723"/>
    </source>
</evidence>
<comment type="caution">
    <text evidence="12">Lacks conserved residue(s) required for the propagation of feature annotation.</text>
</comment>
<dbReference type="GO" id="GO:0009156">
    <property type="term" value="P:ribonucleoside monophosphate biosynthetic process"/>
    <property type="evidence" value="ECO:0007669"/>
    <property type="project" value="InterPro"/>
</dbReference>
<comment type="pathway">
    <text evidence="1 12">Metabolic intermediate biosynthesis; 5-phospho-alpha-D-ribose 1-diphosphate biosynthesis; 5-phospho-alpha-D-ribose 1-diphosphate from D-ribose 5-phosphate (route I): step 1/1.</text>
</comment>